<keyword evidence="2" id="KW-1185">Reference proteome</keyword>
<reference evidence="1 2" key="1">
    <citation type="submission" date="2023-10" db="EMBL/GenBank/DDBJ databases">
        <title>Genome-Wide Identification Analysis in wild type Solanum Pinnatisectum Reveals Some Genes Defensing Phytophthora Infestans.</title>
        <authorList>
            <person name="Sun C."/>
        </authorList>
    </citation>
    <scope>NUCLEOTIDE SEQUENCE [LARGE SCALE GENOMIC DNA]</scope>
    <source>
        <strain evidence="1">LQN</strain>
        <tissue evidence="1">Leaf</tissue>
    </source>
</reference>
<evidence type="ECO:0000313" key="2">
    <source>
        <dbReference type="Proteomes" id="UP001311915"/>
    </source>
</evidence>
<accession>A0AAV9KIK4</accession>
<proteinExistence type="predicted"/>
<evidence type="ECO:0000313" key="1">
    <source>
        <dbReference type="EMBL" id="KAK4712414.1"/>
    </source>
</evidence>
<dbReference type="Proteomes" id="UP001311915">
    <property type="component" value="Unassembled WGS sequence"/>
</dbReference>
<dbReference type="AlphaFoldDB" id="A0AAV9KIK4"/>
<name>A0AAV9KIK4_9SOLN</name>
<protein>
    <submittedName>
        <fullName evidence="1">Uncharacterized protein</fullName>
    </submittedName>
</protein>
<comment type="caution">
    <text evidence="1">The sequence shown here is derived from an EMBL/GenBank/DDBJ whole genome shotgun (WGS) entry which is preliminary data.</text>
</comment>
<gene>
    <name evidence="1" type="ORF">R3W88_006927</name>
</gene>
<organism evidence="1 2">
    <name type="scientific">Solanum pinnatisectum</name>
    <name type="common">tansyleaf nightshade</name>
    <dbReference type="NCBI Taxonomy" id="50273"/>
    <lineage>
        <taxon>Eukaryota</taxon>
        <taxon>Viridiplantae</taxon>
        <taxon>Streptophyta</taxon>
        <taxon>Embryophyta</taxon>
        <taxon>Tracheophyta</taxon>
        <taxon>Spermatophyta</taxon>
        <taxon>Magnoliopsida</taxon>
        <taxon>eudicotyledons</taxon>
        <taxon>Gunneridae</taxon>
        <taxon>Pentapetalae</taxon>
        <taxon>asterids</taxon>
        <taxon>lamiids</taxon>
        <taxon>Solanales</taxon>
        <taxon>Solanaceae</taxon>
        <taxon>Solanoideae</taxon>
        <taxon>Solaneae</taxon>
        <taxon>Solanum</taxon>
    </lineage>
</organism>
<sequence length="64" mass="7418">MGKSYSLCKIFPKIPGYPDDRLSVDSFDQTHRPCARRGVHPRYEGWETRLLQDATAGLFLLFCR</sequence>
<dbReference type="EMBL" id="JAWPEI010000011">
    <property type="protein sequence ID" value="KAK4712414.1"/>
    <property type="molecule type" value="Genomic_DNA"/>
</dbReference>